<dbReference type="SUPFAM" id="SSF50249">
    <property type="entry name" value="Nucleic acid-binding proteins"/>
    <property type="match status" value="1"/>
</dbReference>
<dbReference type="GO" id="GO:0009379">
    <property type="term" value="C:Holliday junction helicase complex"/>
    <property type="evidence" value="ECO:0007669"/>
    <property type="project" value="InterPro"/>
</dbReference>
<dbReference type="InterPro" id="IPR000085">
    <property type="entry name" value="RuvA"/>
</dbReference>
<sequence>MIEKLKGKILEKKPDSIILDYNNLGLKIFISLNTACRIGNVGSECELYTYLHLQKDEISLYGFYDEEERRFFILLTEISGVGPKGAINILSYFTPEEVREIIINKKAENLKKVPGIGPKKAEAIIFHLKDVFTEKKEYQQKRNELYENALKALMNLGLTKKEAETKLRKVKIENQSLEEIVKQALKE</sequence>
<accession>A0A7V6CMY8</accession>
<dbReference type="GO" id="GO:0016787">
    <property type="term" value="F:hydrolase activity"/>
    <property type="evidence" value="ECO:0007669"/>
    <property type="project" value="UniProtKB-KW"/>
</dbReference>
<dbReference type="InterPro" id="IPR013849">
    <property type="entry name" value="DNA_helicase_Holl-junc_RuvA_I"/>
</dbReference>
<reference evidence="9" key="1">
    <citation type="journal article" date="2020" name="mSystems">
        <title>Genome- and Community-Level Interaction Insights into Carbon Utilization and Element Cycling Functions of Hydrothermarchaeota in Hydrothermal Sediment.</title>
        <authorList>
            <person name="Zhou Z."/>
            <person name="Liu Y."/>
            <person name="Xu W."/>
            <person name="Pan J."/>
            <person name="Luo Z.H."/>
            <person name="Li M."/>
        </authorList>
    </citation>
    <scope>NUCLEOTIDE SEQUENCE [LARGE SCALE GENOMIC DNA]</scope>
    <source>
        <strain evidence="9">SpSt-791</strain>
    </source>
</reference>
<dbReference type="Pfam" id="PF01330">
    <property type="entry name" value="RuvA_N"/>
    <property type="match status" value="1"/>
</dbReference>
<comment type="subcellular location">
    <subcellularLocation>
        <location evidence="6">Cytoplasm</location>
    </subcellularLocation>
</comment>
<evidence type="ECO:0000313" key="9">
    <source>
        <dbReference type="EMBL" id="HHR48560.1"/>
    </source>
</evidence>
<keyword evidence="3 6" id="KW-0238">DNA-binding</keyword>
<comment type="similarity">
    <text evidence="6">Belongs to the RuvA family.</text>
</comment>
<comment type="caution">
    <text evidence="9">The sequence shown here is derived from an EMBL/GenBank/DDBJ whole genome shotgun (WGS) entry which is preliminary data.</text>
</comment>
<evidence type="ECO:0000256" key="2">
    <source>
        <dbReference type="ARBA" id="ARBA00022763"/>
    </source>
</evidence>
<feature type="region of interest" description="Domain III" evidence="6">
    <location>
        <begin position="146"/>
        <end position="187"/>
    </location>
</feature>
<dbReference type="GO" id="GO:0048476">
    <property type="term" value="C:Holliday junction resolvase complex"/>
    <property type="evidence" value="ECO:0007669"/>
    <property type="project" value="UniProtKB-UniRule"/>
</dbReference>
<keyword evidence="7" id="KW-0175">Coiled coil</keyword>
<evidence type="ECO:0000256" key="5">
    <source>
        <dbReference type="ARBA" id="ARBA00023204"/>
    </source>
</evidence>
<feature type="coiled-coil region" evidence="7">
    <location>
        <begin position="128"/>
        <end position="187"/>
    </location>
</feature>
<dbReference type="InterPro" id="IPR036267">
    <property type="entry name" value="RuvA_C_sf"/>
</dbReference>
<organism evidence="9">
    <name type="scientific">candidate division WOR-3 bacterium</name>
    <dbReference type="NCBI Taxonomy" id="2052148"/>
    <lineage>
        <taxon>Bacteria</taxon>
        <taxon>Bacteria division WOR-3</taxon>
    </lineage>
</organism>
<dbReference type="Gene3D" id="2.40.50.140">
    <property type="entry name" value="Nucleic acid-binding proteins"/>
    <property type="match status" value="1"/>
</dbReference>
<dbReference type="CDD" id="cd14332">
    <property type="entry name" value="UBA_RuvA_C"/>
    <property type="match status" value="1"/>
</dbReference>
<dbReference type="SUPFAM" id="SSF47781">
    <property type="entry name" value="RuvA domain 2-like"/>
    <property type="match status" value="1"/>
</dbReference>
<feature type="domain" description="Helix-hairpin-helix DNA-binding motif class 1" evidence="8">
    <location>
        <begin position="108"/>
        <end position="127"/>
    </location>
</feature>
<evidence type="ECO:0000256" key="1">
    <source>
        <dbReference type="ARBA" id="ARBA00022490"/>
    </source>
</evidence>
<dbReference type="GO" id="GO:0006281">
    <property type="term" value="P:DNA repair"/>
    <property type="evidence" value="ECO:0007669"/>
    <property type="project" value="UniProtKB-UniRule"/>
</dbReference>
<protein>
    <recommendedName>
        <fullName evidence="6">Holliday junction branch migration complex subunit RuvA</fullName>
    </recommendedName>
</protein>
<dbReference type="InterPro" id="IPR011114">
    <property type="entry name" value="RuvA_C"/>
</dbReference>
<evidence type="ECO:0000256" key="3">
    <source>
        <dbReference type="ARBA" id="ARBA00023125"/>
    </source>
</evidence>
<evidence type="ECO:0000256" key="6">
    <source>
        <dbReference type="HAMAP-Rule" id="MF_00031"/>
    </source>
</evidence>
<comment type="caution">
    <text evidence="6">Lacks conserved residue(s) required for the propagation of feature annotation.</text>
</comment>
<comment type="domain">
    <text evidence="6">Has three domains with a flexible linker between the domains II and III and assumes an 'L' shape. Domain III is highly mobile and contacts RuvB.</text>
</comment>
<keyword evidence="9" id="KW-0378">Hydrolase</keyword>
<name>A0A7V6CMY8_UNCW3</name>
<comment type="subunit">
    <text evidence="6">Homotetramer. Forms an RuvA(8)-RuvB(12)-Holliday junction (HJ) complex. HJ DNA is sandwiched between 2 RuvA tetramers; dsDNA enters through RuvA and exits via RuvB. An RuvB hexamer assembles on each DNA strand where it exits the tetramer. Each RuvB hexamer is contacted by two RuvA subunits (via domain III) on 2 adjacent RuvB subunits; this complex drives branch migration. In the full resolvosome a probable DNA-RuvA(4)-RuvB(12)-RuvC(2) complex forms which resolves the HJ.</text>
</comment>
<evidence type="ECO:0000256" key="4">
    <source>
        <dbReference type="ARBA" id="ARBA00023172"/>
    </source>
</evidence>
<dbReference type="AlphaFoldDB" id="A0A7V6CMY8"/>
<dbReference type="InterPro" id="IPR003583">
    <property type="entry name" value="Hlx-hairpin-Hlx_DNA-bd_motif"/>
</dbReference>
<comment type="function">
    <text evidence="6">The RuvA-RuvB-RuvC complex processes Holliday junction (HJ) DNA during genetic recombination and DNA repair, while the RuvA-RuvB complex plays an important role in the rescue of blocked DNA replication forks via replication fork reversal (RFR). RuvA specifically binds to HJ cruciform DNA, conferring on it an open structure. The RuvB hexamer acts as an ATP-dependent pump, pulling dsDNA into and through the RuvAB complex. HJ branch migration allows RuvC to scan DNA until it finds its consensus sequence, where it cleaves and resolves the cruciform DNA.</text>
</comment>
<keyword evidence="5 6" id="KW-0234">DNA repair</keyword>
<dbReference type="InterPro" id="IPR010994">
    <property type="entry name" value="RuvA_2-like"/>
</dbReference>
<dbReference type="GO" id="GO:0006310">
    <property type="term" value="P:DNA recombination"/>
    <property type="evidence" value="ECO:0007669"/>
    <property type="project" value="UniProtKB-UniRule"/>
</dbReference>
<keyword evidence="1 6" id="KW-0963">Cytoplasm</keyword>
<dbReference type="GO" id="GO:0005737">
    <property type="term" value="C:cytoplasm"/>
    <property type="evidence" value="ECO:0007669"/>
    <property type="project" value="UniProtKB-SubCell"/>
</dbReference>
<keyword evidence="4 6" id="KW-0233">DNA recombination</keyword>
<dbReference type="HAMAP" id="MF_00031">
    <property type="entry name" value="DNA_HJ_migration_RuvA"/>
    <property type="match status" value="1"/>
</dbReference>
<dbReference type="NCBIfam" id="TIGR00084">
    <property type="entry name" value="ruvA"/>
    <property type="match status" value="1"/>
</dbReference>
<feature type="region of interest" description="Domain I" evidence="6">
    <location>
        <begin position="1"/>
        <end position="64"/>
    </location>
</feature>
<dbReference type="Gene3D" id="1.10.8.10">
    <property type="entry name" value="DNA helicase RuvA subunit, C-terminal domain"/>
    <property type="match status" value="1"/>
</dbReference>
<dbReference type="InterPro" id="IPR012340">
    <property type="entry name" value="NA-bd_OB-fold"/>
</dbReference>
<keyword evidence="2 6" id="KW-0227">DNA damage</keyword>
<dbReference type="Pfam" id="PF14520">
    <property type="entry name" value="HHH_5"/>
    <property type="match status" value="1"/>
</dbReference>
<proteinExistence type="inferred from homology"/>
<feature type="domain" description="Helix-hairpin-helix DNA-binding motif class 1" evidence="8">
    <location>
        <begin position="73"/>
        <end position="92"/>
    </location>
</feature>
<dbReference type="Pfam" id="PF07499">
    <property type="entry name" value="RuvA_C"/>
    <property type="match status" value="1"/>
</dbReference>
<dbReference type="GO" id="GO:0009378">
    <property type="term" value="F:four-way junction helicase activity"/>
    <property type="evidence" value="ECO:0007669"/>
    <property type="project" value="InterPro"/>
</dbReference>
<evidence type="ECO:0000259" key="8">
    <source>
        <dbReference type="SMART" id="SM00278"/>
    </source>
</evidence>
<gene>
    <name evidence="6 9" type="primary">ruvA</name>
    <name evidence="9" type="ORF">ENV79_02815</name>
</gene>
<dbReference type="SMART" id="SM00278">
    <property type="entry name" value="HhH1"/>
    <property type="match status" value="2"/>
</dbReference>
<evidence type="ECO:0000256" key="7">
    <source>
        <dbReference type="SAM" id="Coils"/>
    </source>
</evidence>
<dbReference type="Gene3D" id="1.10.150.20">
    <property type="entry name" value="5' to 3' exonuclease, C-terminal subdomain"/>
    <property type="match status" value="1"/>
</dbReference>
<dbReference type="EMBL" id="DTHS01000019">
    <property type="protein sequence ID" value="HHR48560.1"/>
    <property type="molecule type" value="Genomic_DNA"/>
</dbReference>
<dbReference type="GO" id="GO:0000400">
    <property type="term" value="F:four-way junction DNA binding"/>
    <property type="evidence" value="ECO:0007669"/>
    <property type="project" value="UniProtKB-UniRule"/>
</dbReference>
<dbReference type="SUPFAM" id="SSF46929">
    <property type="entry name" value="DNA helicase RuvA subunit, C-terminal domain"/>
    <property type="match status" value="1"/>
</dbReference>
<dbReference type="GO" id="GO:0005524">
    <property type="term" value="F:ATP binding"/>
    <property type="evidence" value="ECO:0007669"/>
    <property type="project" value="InterPro"/>
</dbReference>